<dbReference type="FunFam" id="3.40.50.720:FF:000084">
    <property type="entry name" value="Short-chain dehydrogenase reductase"/>
    <property type="match status" value="1"/>
</dbReference>
<dbReference type="Gene3D" id="3.40.50.720">
    <property type="entry name" value="NAD(P)-binding Rossmann-like Domain"/>
    <property type="match status" value="1"/>
</dbReference>
<keyword evidence="2" id="KW-0560">Oxidoreductase</keyword>
<accession>A0A2K8N2Z3</accession>
<dbReference type="PANTHER" id="PTHR42760:SF115">
    <property type="entry name" value="3-OXOACYL-[ACYL-CARRIER-PROTEIN] REDUCTASE FABG"/>
    <property type="match status" value="1"/>
</dbReference>
<dbReference type="Pfam" id="PF13561">
    <property type="entry name" value="adh_short_C2"/>
    <property type="match status" value="1"/>
</dbReference>
<dbReference type="GO" id="GO:0016616">
    <property type="term" value="F:oxidoreductase activity, acting on the CH-OH group of donors, NAD or NADP as acceptor"/>
    <property type="evidence" value="ECO:0007669"/>
    <property type="project" value="TreeGrafter"/>
</dbReference>
<dbReference type="EMBL" id="CP024955">
    <property type="protein sequence ID" value="ATY83883.1"/>
    <property type="molecule type" value="Genomic_DNA"/>
</dbReference>
<comment type="similarity">
    <text evidence="1">Belongs to the short-chain dehydrogenases/reductases (SDR) family.</text>
</comment>
<dbReference type="GO" id="GO:0008206">
    <property type="term" value="P:bile acid metabolic process"/>
    <property type="evidence" value="ECO:0007669"/>
    <property type="project" value="UniProtKB-ARBA"/>
</dbReference>
<dbReference type="RefSeq" id="WP_100666719.1">
    <property type="nucleotide sequence ID" value="NZ_CP024955.1"/>
</dbReference>
<evidence type="ECO:0000313" key="3">
    <source>
        <dbReference type="EMBL" id="ATY83883.1"/>
    </source>
</evidence>
<dbReference type="PRINTS" id="PR00080">
    <property type="entry name" value="SDRFAMILY"/>
</dbReference>
<protein>
    <recommendedName>
        <fullName evidence="5">2-deoxy-D-gluconate 3-dehydrogenase</fullName>
    </recommendedName>
</protein>
<dbReference type="OrthoDB" id="125587at2"/>
<dbReference type="InterPro" id="IPR002347">
    <property type="entry name" value="SDR_fam"/>
</dbReference>
<dbReference type="Proteomes" id="UP000231932">
    <property type="component" value="Chromosome"/>
</dbReference>
<dbReference type="KEGG" id="kyr:CVV65_01965"/>
<evidence type="ECO:0000256" key="2">
    <source>
        <dbReference type="ARBA" id="ARBA00023002"/>
    </source>
</evidence>
<name>A0A2K8N2Z3_9BACL</name>
<dbReference type="InterPro" id="IPR036291">
    <property type="entry name" value="NAD(P)-bd_dom_sf"/>
</dbReference>
<keyword evidence="4" id="KW-1185">Reference proteome</keyword>
<organism evidence="3 4">
    <name type="scientific">Kyrpidia spormannii</name>
    <dbReference type="NCBI Taxonomy" id="2055160"/>
    <lineage>
        <taxon>Bacteria</taxon>
        <taxon>Bacillati</taxon>
        <taxon>Bacillota</taxon>
        <taxon>Bacilli</taxon>
        <taxon>Bacillales</taxon>
        <taxon>Alicyclobacillaceae</taxon>
        <taxon>Kyrpidia</taxon>
    </lineage>
</organism>
<dbReference type="PRINTS" id="PR00081">
    <property type="entry name" value="GDHRDH"/>
</dbReference>
<evidence type="ECO:0000256" key="1">
    <source>
        <dbReference type="ARBA" id="ARBA00006484"/>
    </source>
</evidence>
<reference evidence="4" key="1">
    <citation type="submission" date="2017-11" db="EMBL/GenBank/DDBJ databases">
        <title>Complete Genome Sequence of Kyrpidia sp. Strain EA-1, a thermophilic, hydrogen-oxidizing Bacterium, isolated from the Azores.</title>
        <authorList>
            <person name="Reiner J.E."/>
            <person name="Lapp C.J."/>
            <person name="Bunk B."/>
            <person name="Gescher J."/>
        </authorList>
    </citation>
    <scope>NUCLEOTIDE SEQUENCE [LARGE SCALE GENOMIC DNA]</scope>
    <source>
        <strain evidence="4">EA-1</strain>
    </source>
</reference>
<dbReference type="AlphaFoldDB" id="A0A2K8N2Z3"/>
<dbReference type="PANTHER" id="PTHR42760">
    <property type="entry name" value="SHORT-CHAIN DEHYDROGENASES/REDUCTASES FAMILY MEMBER"/>
    <property type="match status" value="1"/>
</dbReference>
<dbReference type="SUPFAM" id="SSF51735">
    <property type="entry name" value="NAD(P)-binding Rossmann-fold domains"/>
    <property type="match status" value="1"/>
</dbReference>
<gene>
    <name evidence="3" type="ORF">CVV65_01965</name>
</gene>
<proteinExistence type="inferred from homology"/>
<evidence type="ECO:0000313" key="4">
    <source>
        <dbReference type="Proteomes" id="UP000231932"/>
    </source>
</evidence>
<sequence length="266" mass="28244">MSVMDAFRLNDRVALVTGGGSGIGLAFARAMAEAGADVAVVDWNEEAARKAAEQLAGETGRKVIALRADVSKEEDADRMVQETVRQLGGLDVCFANAGIGDEGALVTEYSKEDWDRVIAVNLTGVFLTDRAAARVMVERKRGSIINTASIYGLVGDFGMGAIGYTAAKGGVVQLTRTLAVQLAPMGIRVNAIAPAFIRTNLGEGKLREDVPDPELRKVHEEITRRTPIGRWGRPEDLAGIGVFLASDASAFCTGYIYAVDGGWLAV</sequence>
<dbReference type="NCBIfam" id="NF005559">
    <property type="entry name" value="PRK07231.1"/>
    <property type="match status" value="1"/>
</dbReference>
<evidence type="ECO:0008006" key="5">
    <source>
        <dbReference type="Google" id="ProtNLM"/>
    </source>
</evidence>